<accession>A0A3M6RUK8</accession>
<comment type="caution">
    <text evidence="1">The sequence shown here is derived from an EMBL/GenBank/DDBJ whole genome shotgun (WGS) entry which is preliminary data.</text>
</comment>
<reference evidence="1 2" key="1">
    <citation type="submission" date="2018-10" db="EMBL/GenBank/DDBJ databases">
        <title>Comamonadaceae CDC group NO-1 genome sequencing and assembly.</title>
        <authorList>
            <person name="Bernier A.-M."/>
            <person name="Bernard K."/>
        </authorList>
    </citation>
    <scope>NUCLEOTIDE SEQUENCE [LARGE SCALE GENOMIC DNA]</scope>
    <source>
        <strain evidence="1 2">NML180582</strain>
    </source>
</reference>
<dbReference type="OrthoDB" id="9195429at2"/>
<sequence length="70" mass="7939">MFSVKTRNCRVENACKVLNLVRMFALHLQLLPRKTASQTQFQQLQGRSPCIQEARSITRRSGITFSGGKT</sequence>
<evidence type="ECO:0000313" key="2">
    <source>
        <dbReference type="Proteomes" id="UP000275180"/>
    </source>
</evidence>
<proteinExistence type="predicted"/>
<dbReference type="EMBL" id="RDQJ01000002">
    <property type="protein sequence ID" value="RMX18564.1"/>
    <property type="molecule type" value="Genomic_DNA"/>
</dbReference>
<dbReference type="Proteomes" id="UP000275180">
    <property type="component" value="Unassembled WGS sequence"/>
</dbReference>
<name>A0A3M6RUK8_9BURK</name>
<gene>
    <name evidence="1" type="ORF">EBQ34_02255</name>
</gene>
<evidence type="ECO:0000313" key="1">
    <source>
        <dbReference type="EMBL" id="RMX18564.1"/>
    </source>
</evidence>
<protein>
    <submittedName>
        <fullName evidence="1">Uncharacterized protein</fullName>
    </submittedName>
</protein>
<dbReference type="AlphaFoldDB" id="A0A3M6RUK8"/>
<organism evidence="1 2">
    <name type="scientific">Vandammella animalimorsus</name>
    <dbReference type="NCBI Taxonomy" id="2029117"/>
    <lineage>
        <taxon>Bacteria</taxon>
        <taxon>Pseudomonadati</taxon>
        <taxon>Pseudomonadota</taxon>
        <taxon>Betaproteobacteria</taxon>
        <taxon>Burkholderiales</taxon>
        <taxon>Comamonadaceae</taxon>
        <taxon>Vandammella</taxon>
    </lineage>
</organism>